<keyword evidence="4 6" id="KW-1133">Transmembrane helix</keyword>
<evidence type="ECO:0000256" key="4">
    <source>
        <dbReference type="ARBA" id="ARBA00022989"/>
    </source>
</evidence>
<comment type="caution">
    <text evidence="8">The sequence shown here is derived from an EMBL/GenBank/DDBJ whole genome shotgun (WGS) entry which is preliminary data.</text>
</comment>
<evidence type="ECO:0000313" key="8">
    <source>
        <dbReference type="EMBL" id="TWT58250.1"/>
    </source>
</evidence>
<evidence type="ECO:0000256" key="5">
    <source>
        <dbReference type="ARBA" id="ARBA00023136"/>
    </source>
</evidence>
<organism evidence="8 9">
    <name type="scientific">Thalassoglobus neptunius</name>
    <dbReference type="NCBI Taxonomy" id="1938619"/>
    <lineage>
        <taxon>Bacteria</taxon>
        <taxon>Pseudomonadati</taxon>
        <taxon>Planctomycetota</taxon>
        <taxon>Planctomycetia</taxon>
        <taxon>Planctomycetales</taxon>
        <taxon>Planctomycetaceae</taxon>
        <taxon>Thalassoglobus</taxon>
    </lineage>
</organism>
<name>A0A5C5X5P4_9PLAN</name>
<evidence type="ECO:0000256" key="1">
    <source>
        <dbReference type="ARBA" id="ARBA00004651"/>
    </source>
</evidence>
<dbReference type="InterPro" id="IPR018076">
    <property type="entry name" value="T2SS_GspF_dom"/>
</dbReference>
<dbReference type="PANTHER" id="PTHR35007">
    <property type="entry name" value="INTEGRAL MEMBRANE PROTEIN-RELATED"/>
    <property type="match status" value="1"/>
</dbReference>
<keyword evidence="2" id="KW-1003">Cell membrane</keyword>
<proteinExistence type="predicted"/>
<evidence type="ECO:0000256" key="6">
    <source>
        <dbReference type="SAM" id="Phobius"/>
    </source>
</evidence>
<sequence length="332" mass="36800">MNFETFLPFTVDPMTASVIAFIGVFGAIISAMLLMQGNSSKDIEDRLDVLAGKKRAKSDGPQVTRDALVKEGMEGISGAANRFMERFLNIRLLFVQADVRMKPEVFLMIVLACGGIGLGAGYLSRIPLPTYPLVFLVSAMLPFGWLLFKRSRRFKKFSKQLPDAMELVARALRSGHSLSAAMKVVVDELPDPISKEFNIAYEEQNLGVPVEESLAHLYIRVPNMDYKFFAMAVSIQRQSGGDLAEILDKIGRIIRDRFRILGQVQALTGEGRISGIVLMALPIALFFAVWKLNPEYVMLLFTDELGRKMVAVAVVLQILGAVVIKKIISIKV</sequence>
<keyword evidence="5 6" id="KW-0472">Membrane</keyword>
<feature type="transmembrane region" description="Helical" evidence="6">
    <location>
        <begin position="273"/>
        <end position="290"/>
    </location>
</feature>
<dbReference type="Pfam" id="PF00482">
    <property type="entry name" value="T2SSF"/>
    <property type="match status" value="1"/>
</dbReference>
<dbReference type="GO" id="GO:0005886">
    <property type="term" value="C:plasma membrane"/>
    <property type="evidence" value="ECO:0007669"/>
    <property type="project" value="UniProtKB-SubCell"/>
</dbReference>
<evidence type="ECO:0000259" key="7">
    <source>
        <dbReference type="Pfam" id="PF00482"/>
    </source>
</evidence>
<dbReference type="Proteomes" id="UP000317243">
    <property type="component" value="Unassembled WGS sequence"/>
</dbReference>
<comment type="subcellular location">
    <subcellularLocation>
        <location evidence="1">Cell membrane</location>
        <topology evidence="1">Multi-pass membrane protein</topology>
    </subcellularLocation>
</comment>
<feature type="transmembrane region" description="Helical" evidence="6">
    <location>
        <begin position="310"/>
        <end position="328"/>
    </location>
</feature>
<evidence type="ECO:0000256" key="3">
    <source>
        <dbReference type="ARBA" id="ARBA00022692"/>
    </source>
</evidence>
<feature type="transmembrane region" description="Helical" evidence="6">
    <location>
        <begin position="105"/>
        <end position="124"/>
    </location>
</feature>
<protein>
    <submittedName>
        <fullName evidence="8">Bacterial type II secretion system protein F domain protein</fullName>
    </submittedName>
</protein>
<evidence type="ECO:0000256" key="2">
    <source>
        <dbReference type="ARBA" id="ARBA00022475"/>
    </source>
</evidence>
<feature type="domain" description="Type II secretion system protein GspF" evidence="7">
    <location>
        <begin position="166"/>
        <end position="289"/>
    </location>
</feature>
<dbReference type="PANTHER" id="PTHR35007:SF1">
    <property type="entry name" value="PILUS ASSEMBLY PROTEIN"/>
    <property type="match status" value="1"/>
</dbReference>
<evidence type="ECO:0000313" key="9">
    <source>
        <dbReference type="Proteomes" id="UP000317243"/>
    </source>
</evidence>
<accession>A0A5C5X5P4</accession>
<dbReference type="Gene3D" id="1.20.81.30">
    <property type="entry name" value="Type II secretion system (T2SS), domain F"/>
    <property type="match status" value="1"/>
</dbReference>
<dbReference type="AlphaFoldDB" id="A0A5C5X5P4"/>
<reference evidence="8 9" key="1">
    <citation type="submission" date="2019-02" db="EMBL/GenBank/DDBJ databases">
        <title>Deep-cultivation of Planctomycetes and their phenomic and genomic characterization uncovers novel biology.</title>
        <authorList>
            <person name="Wiegand S."/>
            <person name="Jogler M."/>
            <person name="Boedeker C."/>
            <person name="Pinto D."/>
            <person name="Vollmers J."/>
            <person name="Rivas-Marin E."/>
            <person name="Kohn T."/>
            <person name="Peeters S.H."/>
            <person name="Heuer A."/>
            <person name="Rast P."/>
            <person name="Oberbeckmann S."/>
            <person name="Bunk B."/>
            <person name="Jeske O."/>
            <person name="Meyerdierks A."/>
            <person name="Storesund J.E."/>
            <person name="Kallscheuer N."/>
            <person name="Luecker S."/>
            <person name="Lage O.M."/>
            <person name="Pohl T."/>
            <person name="Merkel B.J."/>
            <person name="Hornburger P."/>
            <person name="Mueller R.-W."/>
            <person name="Bruemmer F."/>
            <person name="Labrenz M."/>
            <person name="Spormann A.M."/>
            <person name="Op Den Camp H."/>
            <person name="Overmann J."/>
            <person name="Amann R."/>
            <person name="Jetten M.S.M."/>
            <person name="Mascher T."/>
            <person name="Medema M.H."/>
            <person name="Devos D.P."/>
            <person name="Kaster A.-K."/>
            <person name="Ovreas L."/>
            <person name="Rohde M."/>
            <person name="Galperin M.Y."/>
            <person name="Jogler C."/>
        </authorList>
    </citation>
    <scope>NUCLEOTIDE SEQUENCE [LARGE SCALE GENOMIC DNA]</scope>
    <source>
        <strain evidence="8 9">KOR42</strain>
    </source>
</reference>
<feature type="transmembrane region" description="Helical" evidence="6">
    <location>
        <begin position="130"/>
        <end position="148"/>
    </location>
</feature>
<dbReference type="RefSeq" id="WP_197440957.1">
    <property type="nucleotide sequence ID" value="NZ_SIHI01000001.1"/>
</dbReference>
<keyword evidence="9" id="KW-1185">Reference proteome</keyword>
<dbReference type="InterPro" id="IPR042094">
    <property type="entry name" value="T2SS_GspF_sf"/>
</dbReference>
<dbReference type="EMBL" id="SIHI01000001">
    <property type="protein sequence ID" value="TWT58250.1"/>
    <property type="molecule type" value="Genomic_DNA"/>
</dbReference>
<keyword evidence="3 6" id="KW-0812">Transmembrane</keyword>
<gene>
    <name evidence="8" type="ORF">KOR42_16210</name>
</gene>
<feature type="transmembrane region" description="Helical" evidence="6">
    <location>
        <begin position="14"/>
        <end position="34"/>
    </location>
</feature>